<evidence type="ECO:0000256" key="1">
    <source>
        <dbReference type="SAM" id="Phobius"/>
    </source>
</evidence>
<dbReference type="RefSeq" id="WP_213241483.1">
    <property type="nucleotide sequence ID" value="NZ_CP060791.1"/>
</dbReference>
<accession>A0ABX8CH80</accession>
<evidence type="ECO:0000313" key="2">
    <source>
        <dbReference type="EMBL" id="QVE49331.1"/>
    </source>
</evidence>
<dbReference type="GeneID" id="301704225"/>
<feature type="transmembrane region" description="Helical" evidence="1">
    <location>
        <begin position="32"/>
        <end position="53"/>
    </location>
</feature>
<name>A0ABX8CH80_9CHLA</name>
<keyword evidence="3" id="KW-1185">Reference proteome</keyword>
<protein>
    <submittedName>
        <fullName evidence="2">Uncharacterized protein</fullName>
    </submittedName>
</protein>
<evidence type="ECO:0000313" key="3">
    <source>
        <dbReference type="Proteomes" id="UP000680625"/>
    </source>
</evidence>
<feature type="transmembrane region" description="Helical" evidence="1">
    <location>
        <begin position="59"/>
        <end position="79"/>
    </location>
</feature>
<proteinExistence type="predicted"/>
<organism evidence="2 3">
    <name type="scientific">Chlamydia crocodili</name>
    <dbReference type="NCBI Taxonomy" id="2766982"/>
    <lineage>
        <taxon>Bacteria</taxon>
        <taxon>Pseudomonadati</taxon>
        <taxon>Chlamydiota</taxon>
        <taxon>Chlamydiia</taxon>
        <taxon>Chlamydiales</taxon>
        <taxon>Chlamydiaceae</taxon>
        <taxon>Chlamydia/Chlamydophila group</taxon>
        <taxon>Chlamydia</taxon>
    </lineage>
</organism>
<keyword evidence="1" id="KW-0472">Membrane</keyword>
<reference evidence="2 3" key="1">
    <citation type="submission" date="2020-08" db="EMBL/GenBank/DDBJ databases">
        <title>Isolation and characterization of novel Chlamydia from Siamese crocodiles (Crocodylus siamensis).</title>
        <authorList>
            <person name="Sariya L."/>
        </authorList>
    </citation>
    <scope>NUCLEOTIDE SEQUENCE [LARGE SCALE GENOMIC DNA]</scope>
    <source>
        <strain evidence="2 3">No. 12</strain>
    </source>
</reference>
<gene>
    <name evidence="2" type="ORF">H9Q19_01295</name>
</gene>
<keyword evidence="1" id="KW-0812">Transmembrane</keyword>
<keyword evidence="1" id="KW-1133">Transmembrane helix</keyword>
<dbReference type="Proteomes" id="UP000680625">
    <property type="component" value="Chromosome"/>
</dbReference>
<dbReference type="EMBL" id="CP060791">
    <property type="protein sequence ID" value="QVE49331.1"/>
    <property type="molecule type" value="Genomic_DNA"/>
</dbReference>
<sequence>MTINLDNISIENQIKPASVSVNKSRLVHIAHIVAGLSGVALFGIQIALLILFYTNPSSILLVLLVVSMVASLLLLYVAIDYFMSKYSLPIELQNNTVNQ</sequence>